<feature type="transmembrane region" description="Helical" evidence="2">
    <location>
        <begin position="707"/>
        <end position="727"/>
    </location>
</feature>
<feature type="transmembrane region" description="Helical" evidence="2">
    <location>
        <begin position="668"/>
        <end position="687"/>
    </location>
</feature>
<dbReference type="GeneID" id="14695129"/>
<feature type="region of interest" description="Disordered" evidence="1">
    <location>
        <begin position="1"/>
        <end position="77"/>
    </location>
</feature>
<organism evidence="3 4">
    <name type="scientific">Plasmodium cynomolgi (strain B)</name>
    <dbReference type="NCBI Taxonomy" id="1120755"/>
    <lineage>
        <taxon>Eukaryota</taxon>
        <taxon>Sar</taxon>
        <taxon>Alveolata</taxon>
        <taxon>Apicomplexa</taxon>
        <taxon>Aconoidasida</taxon>
        <taxon>Haemosporida</taxon>
        <taxon>Plasmodiidae</taxon>
        <taxon>Plasmodium</taxon>
        <taxon>Plasmodium (Plasmodium)</taxon>
    </lineage>
</organism>
<sequence length="2060" mass="243042">MGEENVVEEGLLRKRPYEHEEQKGDLHSGQANAKQGQLPREGEKQRSSEEDGILDNQGDANEEDHHHCDEERVPGEEEPLYEGIALTEEAQERGRKCKETLGENRENQGNKKDPFVDKKEWRNEFVSKKGQLKKRKSTTHNSSVSNMKKFKNVFTKLDQNVNIAFSSFLKCYHKCFFILNLRLYENDMFRRIVWKVAQRIVLREDNYVKRIYSVHKNYIEKEGRSRVACHGIADVEQNDYIKKCICKELKENSILSLYKKAKQRDENFSQSIDYLHSLFDTRLCMLSLDFELQNIIIEFLNRCMEFIKEYYQEQDPRFVIINKMMNVYSCVFSLFYLRLNSFSEFHTNKLSKILGIEKNVFSYDDQATWHMLNVFNFVNFRYGCSYRFLNTIFTSFHVLVNVLVKIDAHVEMDRKRIGRGRCKGGTQISSARNTHANVTRLPNYEQVQKIIEREKRKKVRSKGVLQSVGGVRFGKGIIYKIVNEVKKKVTVSGKLKIKNSILENIIGKRMNRYFVNPLGEEVGMNKLERRMGEMCDAKRMEGVGSVLSGTFSNPLSSPFCGAEKGLRGGYSSDPLSAIHTKSQVETIAAADRCAASKSKIVVMAKGGEFQMSQFKYGSRNQRILQSYGKLKKIKKKLKRKINNVCYFKYIAVINKSQNKIYTTLSRTYAHILFILISILHIENYNILHLRKNHDFFLNNDIYNTYYLFLHISSSIILLLSSVLKTYLHFNPSVRLDKEEFTGPKLGQTNGLIGIAKRGKSVPSVRDEDGMAIEMASEEGGYSSRQHHLSQDGSASSKRSSRRSSASMSNHTSDDNDGKFRMGQKEEENTRGYQIYLQTLLNFSSINVLLMSKKKHNKRNKMKKNKYIFIFCNLMENLLQNSMFYVDLFNNCKNRDVLEMNDVLSKLTKLCKENNIMNDFMQIKKELIYHSLFKYILQEEYISHFNMDKNELYNMNKCSLNLFYFSLNILLTIFNTDISIHLERSLHNIHYFYHDNLYYELILNNVKRTVRYIRESSKSSFNCIFACVLYYLSRWKKGGGKMLKGKNSEEKNIFLRRNTSNQRFASSYNMEEVKGSLFFNLFSKEECTNDAMLTGSVNNCWKDKEDSHPKCYNHPGEASYGIFKTHEGITPGNDKQVEKEVEKEVEKQAEKQDEKEVEKEVEKEDEKEVEKEVEKEDEKEVEKVVEKQDEKQAEKQDEKQAEEQAEKQAEKRAEKQTTHLKAQQRNERKIISKIVYDMINPYVDIKHIKVHNKIYRNNHTINSLINICFSFLFNNFLFLKPVYPFDIVSKEKSENESCGKKIRTTNYTLDIFSMKMSDIKAVELFLSLYIHKYMQSICLDVKKLVDYNTYMNQFFWVSNRRSVSVSFPSSDYAYLNYASRNVYYTFNDYNVLQFLINFKRSKSEGKEFMMSFVKVFERMISLDDETSADYTDPLTYNVYLDYLKDLFLNDDYYYVCFYEYIKNVYLEDNEGGFQIENFDCYIKELNEINPYKIKEEMKRKFDEYVQKNYLLLTVRRSRRRRSERGKRRKGRKRRKTTPCDDYTHQDGKGTGDVQKLTIQGEEKIKIVLNNNPYHFKNVYRAYKNRLFNLVNKKSIDYLELIKVLNKKQYNHFSNMFYSSFIHILSEVKYDYNKQYNFNIAKIMDKLNIGLKASFYNNKNVILYYYTFQQYFHLYKFLEDKYFSEFVLPEYILLNITSRFVNNFLYNSNLYRIYCFLKFLYIRNVLKHTDILLNFLLYVYYKYFHYHYRGKDEFSHHFIDLFLSIHEESYNNSLLVTELKAKESCVENSLLGRGNLLAKNPLVGEIPFVASAKEGQYGDEIDREGAKCDGTNNEIIEADEMYNDDNHELKGGNQTQSAYQEINNYHLVLSNSQNRFIHLLFFKILTNCVKSKINILNAKNLFNNLNFFISSYVKYSLFYTFEEKNKPFMDALRHKYSFYNFQAVKKNLTFYLKNVYLKRDLFNSDILSFLNIECAVERPHSREGLSKKNKKDMRTLVHPNRLTTNLVPPKIWSMFMKENTFQSRYKGAADWSIGMTKLPIEKGQSVTKRRMCMVLKGAVKTK</sequence>
<evidence type="ECO:0000313" key="3">
    <source>
        <dbReference type="EMBL" id="GAB68751.1"/>
    </source>
</evidence>
<feature type="region of interest" description="Disordered" evidence="1">
    <location>
        <begin position="1122"/>
        <end position="1223"/>
    </location>
</feature>
<dbReference type="Proteomes" id="UP000006319">
    <property type="component" value="Chromosome 14"/>
</dbReference>
<feature type="compositionally biased region" description="Basic and acidic residues" evidence="1">
    <location>
        <begin position="1536"/>
        <end position="1547"/>
    </location>
</feature>
<dbReference type="eggNOG" id="ENOG502TN86">
    <property type="taxonomic scope" value="Eukaryota"/>
</dbReference>
<feature type="compositionally biased region" description="Basic and acidic residues" evidence="1">
    <location>
        <begin position="1134"/>
        <end position="1216"/>
    </location>
</feature>
<dbReference type="VEuPathDB" id="PlasmoDB:PCYB_141790"/>
<dbReference type="KEGG" id="pcy:PCYB_141790"/>
<evidence type="ECO:0000256" key="2">
    <source>
        <dbReference type="SAM" id="Phobius"/>
    </source>
</evidence>
<reference evidence="3 4" key="1">
    <citation type="journal article" date="2012" name="Nat. Genet.">
        <title>Plasmodium cynomolgi genome sequences provide insight into Plasmodium vivax and the monkey malaria clade.</title>
        <authorList>
            <person name="Tachibana S."/>
            <person name="Sullivan S.A."/>
            <person name="Kawai S."/>
            <person name="Nakamura S."/>
            <person name="Kim H.R."/>
            <person name="Goto N."/>
            <person name="Arisue N."/>
            <person name="Palacpac N.M.Q."/>
            <person name="Honma H."/>
            <person name="Yagi M."/>
            <person name="Tougan T."/>
            <person name="Katakai Y."/>
            <person name="Kaneko O."/>
            <person name="Mita T."/>
            <person name="Kita K."/>
            <person name="Yasutomi Y."/>
            <person name="Sutton P.L."/>
            <person name="Shakhbatyan R."/>
            <person name="Horii T."/>
            <person name="Yasunaga T."/>
            <person name="Barnwell J.W."/>
            <person name="Escalante A.A."/>
            <person name="Carlton J.M."/>
            <person name="Tanabe K."/>
        </authorList>
    </citation>
    <scope>NUCLEOTIDE SEQUENCE [LARGE SCALE GENOMIC DNA]</scope>
    <source>
        <strain evidence="3 4">B</strain>
    </source>
</reference>
<dbReference type="RefSeq" id="XP_004224698.1">
    <property type="nucleotide sequence ID" value="XM_004224650.1"/>
</dbReference>
<dbReference type="PhylomeDB" id="K6UEQ3"/>
<keyword evidence="4" id="KW-1185">Reference proteome</keyword>
<feature type="compositionally biased region" description="Basic residues" evidence="1">
    <location>
        <begin position="1517"/>
        <end position="1535"/>
    </location>
</feature>
<dbReference type="EMBL" id="DF157106">
    <property type="protein sequence ID" value="GAB68751.1"/>
    <property type="molecule type" value="Genomic_DNA"/>
</dbReference>
<feature type="compositionally biased region" description="Low complexity" evidence="1">
    <location>
        <begin position="793"/>
        <end position="808"/>
    </location>
</feature>
<feature type="compositionally biased region" description="Basic and acidic residues" evidence="1">
    <location>
        <begin position="40"/>
        <end position="49"/>
    </location>
</feature>
<keyword evidence="2" id="KW-0812">Transmembrane</keyword>
<evidence type="ECO:0000313" key="4">
    <source>
        <dbReference type="Proteomes" id="UP000006319"/>
    </source>
</evidence>
<dbReference type="OrthoDB" id="378159at2759"/>
<keyword evidence="2" id="KW-1133">Transmembrane helix</keyword>
<feature type="compositionally biased region" description="Basic and acidic residues" evidence="1">
    <location>
        <begin position="63"/>
        <end position="75"/>
    </location>
</feature>
<feature type="region of interest" description="Disordered" evidence="1">
    <location>
        <begin position="91"/>
        <end position="114"/>
    </location>
</feature>
<keyword evidence="2" id="KW-0472">Membrane</keyword>
<evidence type="ECO:0000256" key="1">
    <source>
        <dbReference type="SAM" id="MobiDB-lite"/>
    </source>
</evidence>
<feature type="region of interest" description="Disordered" evidence="1">
    <location>
        <begin position="778"/>
        <end position="820"/>
    </location>
</feature>
<feature type="region of interest" description="Disordered" evidence="1">
    <location>
        <begin position="1517"/>
        <end position="1547"/>
    </location>
</feature>
<name>K6UEQ3_PLACD</name>
<proteinExistence type="predicted"/>
<gene>
    <name evidence="3" type="ORF">PCYB_141790</name>
</gene>
<feature type="compositionally biased region" description="Basic and acidic residues" evidence="1">
    <location>
        <begin position="10"/>
        <end position="26"/>
    </location>
</feature>
<accession>K6UEQ3</accession>
<feature type="compositionally biased region" description="Basic and acidic residues" evidence="1">
    <location>
        <begin position="811"/>
        <end position="820"/>
    </location>
</feature>
<protein>
    <submittedName>
        <fullName evidence="3">Uncharacterized protein</fullName>
    </submittedName>
</protein>